<proteinExistence type="predicted"/>
<sequence>MGIFRIGDQRVGIVTTVPVLDGGGNPTYGDYGEPLTTEVSVFVDNALFEIQTPSELQNLTITTSEIGWAFLPVAGGIIPAVDEDGDPASIAVIAITSGATLTHDARRYVMRGNPVLEKDIRGREDHVFCVCEYEEG</sequence>
<accession>A0A1Y5P551</accession>
<name>A0A1Y5P551_9MYCO</name>
<evidence type="ECO:0000313" key="1">
    <source>
        <dbReference type="EMBL" id="SBS73777.1"/>
    </source>
</evidence>
<dbReference type="AlphaFoldDB" id="A0A1Y5P551"/>
<protein>
    <submittedName>
        <fullName evidence="1">Uncharacterized protein</fullName>
    </submittedName>
</protein>
<gene>
    <name evidence="1" type="ORF">MHPYR_180057</name>
</gene>
<reference evidence="1" key="1">
    <citation type="submission" date="2016-03" db="EMBL/GenBank/DDBJ databases">
        <authorList>
            <person name="Ploux O."/>
        </authorList>
    </citation>
    <scope>NUCLEOTIDE SEQUENCE</scope>
    <source>
        <strain evidence="1">UC10</strain>
    </source>
</reference>
<organism evidence="1">
    <name type="scientific">uncultured Mycobacterium sp</name>
    <dbReference type="NCBI Taxonomy" id="171292"/>
    <lineage>
        <taxon>Bacteria</taxon>
        <taxon>Bacillati</taxon>
        <taxon>Actinomycetota</taxon>
        <taxon>Actinomycetes</taxon>
        <taxon>Mycobacteriales</taxon>
        <taxon>Mycobacteriaceae</taxon>
        <taxon>Mycobacterium</taxon>
        <taxon>environmental samples</taxon>
    </lineage>
</organism>
<dbReference type="EMBL" id="FLQS01000010">
    <property type="protein sequence ID" value="SBS73777.1"/>
    <property type="molecule type" value="Genomic_DNA"/>
</dbReference>